<dbReference type="EMBL" id="PKPP01002044">
    <property type="protein sequence ID" value="PWA78047.1"/>
    <property type="molecule type" value="Genomic_DNA"/>
</dbReference>
<dbReference type="PANTHER" id="PTHR37392">
    <property type="entry name" value="OS09G0556800 PROTEIN"/>
    <property type="match status" value="1"/>
</dbReference>
<dbReference type="GO" id="GO:0070569">
    <property type="term" value="F:uridylyltransferase activity"/>
    <property type="evidence" value="ECO:0007669"/>
    <property type="project" value="InterPro"/>
</dbReference>
<dbReference type="InterPro" id="IPR001763">
    <property type="entry name" value="Rhodanese-like_dom"/>
</dbReference>
<dbReference type="OrthoDB" id="1721005at2759"/>
<keyword evidence="2" id="KW-0548">Nucleotidyltransferase</keyword>
<keyword evidence="1" id="KW-0808">Transferase</keyword>
<dbReference type="InterPro" id="IPR002618">
    <property type="entry name" value="UDPGP_fam"/>
</dbReference>
<evidence type="ECO:0000259" key="3">
    <source>
        <dbReference type="PROSITE" id="PS50206"/>
    </source>
</evidence>
<dbReference type="InterPro" id="IPR029044">
    <property type="entry name" value="Nucleotide-diphossugar_trans"/>
</dbReference>
<evidence type="ECO:0000256" key="2">
    <source>
        <dbReference type="ARBA" id="ARBA00022695"/>
    </source>
</evidence>
<protein>
    <recommendedName>
        <fullName evidence="3">Rhodanese domain-containing protein</fullName>
    </recommendedName>
</protein>
<dbReference type="Pfam" id="PF01704">
    <property type="entry name" value="UDPGP"/>
    <property type="match status" value="1"/>
</dbReference>
<accession>A0A2U1NX62</accession>
<dbReference type="AlphaFoldDB" id="A0A2U1NX62"/>
<evidence type="ECO:0000313" key="4">
    <source>
        <dbReference type="EMBL" id="PWA78047.1"/>
    </source>
</evidence>
<sequence>MAIVSESMDWERLGTCTSKPTSAPIYNFLDDLPDINPPFIPPAPVVQTAVPQPTNEPTTPIPTAQHVERSKIQTPTDNIVVPYDTLSAVPEDAAQTKSLLDKLVVLKLNGGFDDQIEVISTRLPIDKADLKKFFANCFSRIVANLDGNFKKWYDQYGETVLEVVRKEYKDHVNEIKNMSIAIKKEQKKTVEQRWTTFDDDDENRHPNLFADRAPVSLGFVSQKDDRSARASKNRRSTDRLFKNNPFFDY</sequence>
<dbReference type="PANTHER" id="PTHR37392:SF1">
    <property type="entry name" value="OS09G0556800 PROTEIN"/>
    <property type="match status" value="1"/>
</dbReference>
<dbReference type="PROSITE" id="PS50206">
    <property type="entry name" value="RHODANESE_3"/>
    <property type="match status" value="1"/>
</dbReference>
<keyword evidence="5" id="KW-1185">Reference proteome</keyword>
<reference evidence="4 5" key="1">
    <citation type="journal article" date="2018" name="Mol. Plant">
        <title>The genome of Artemisia annua provides insight into the evolution of Asteraceae family and artemisinin biosynthesis.</title>
        <authorList>
            <person name="Shen Q."/>
            <person name="Zhang L."/>
            <person name="Liao Z."/>
            <person name="Wang S."/>
            <person name="Yan T."/>
            <person name="Shi P."/>
            <person name="Liu M."/>
            <person name="Fu X."/>
            <person name="Pan Q."/>
            <person name="Wang Y."/>
            <person name="Lv Z."/>
            <person name="Lu X."/>
            <person name="Zhang F."/>
            <person name="Jiang W."/>
            <person name="Ma Y."/>
            <person name="Chen M."/>
            <person name="Hao X."/>
            <person name="Li L."/>
            <person name="Tang Y."/>
            <person name="Lv G."/>
            <person name="Zhou Y."/>
            <person name="Sun X."/>
            <person name="Brodelius P.E."/>
            <person name="Rose J.K.C."/>
            <person name="Tang K."/>
        </authorList>
    </citation>
    <scope>NUCLEOTIDE SEQUENCE [LARGE SCALE GENOMIC DNA]</scope>
    <source>
        <strain evidence="5">cv. Huhao1</strain>
        <tissue evidence="4">Leaf</tissue>
    </source>
</reference>
<gene>
    <name evidence="4" type="ORF">CTI12_AA218820</name>
</gene>
<proteinExistence type="predicted"/>
<name>A0A2U1NX62_ARTAN</name>
<feature type="domain" description="Rhodanese" evidence="3">
    <location>
        <begin position="142"/>
        <end position="161"/>
    </location>
</feature>
<dbReference type="Gene3D" id="3.90.550.10">
    <property type="entry name" value="Spore Coat Polysaccharide Biosynthesis Protein SpsA, Chain A"/>
    <property type="match status" value="1"/>
</dbReference>
<comment type="caution">
    <text evidence="4">The sequence shown here is derived from an EMBL/GenBank/DDBJ whole genome shotgun (WGS) entry which is preliminary data.</text>
</comment>
<dbReference type="STRING" id="35608.A0A2U1NX62"/>
<evidence type="ECO:0000313" key="5">
    <source>
        <dbReference type="Proteomes" id="UP000245207"/>
    </source>
</evidence>
<dbReference type="Proteomes" id="UP000245207">
    <property type="component" value="Unassembled WGS sequence"/>
</dbReference>
<organism evidence="4 5">
    <name type="scientific">Artemisia annua</name>
    <name type="common">Sweet wormwood</name>
    <dbReference type="NCBI Taxonomy" id="35608"/>
    <lineage>
        <taxon>Eukaryota</taxon>
        <taxon>Viridiplantae</taxon>
        <taxon>Streptophyta</taxon>
        <taxon>Embryophyta</taxon>
        <taxon>Tracheophyta</taxon>
        <taxon>Spermatophyta</taxon>
        <taxon>Magnoliopsida</taxon>
        <taxon>eudicotyledons</taxon>
        <taxon>Gunneridae</taxon>
        <taxon>Pentapetalae</taxon>
        <taxon>asterids</taxon>
        <taxon>campanulids</taxon>
        <taxon>Asterales</taxon>
        <taxon>Asteraceae</taxon>
        <taxon>Asteroideae</taxon>
        <taxon>Anthemideae</taxon>
        <taxon>Artemisiinae</taxon>
        <taxon>Artemisia</taxon>
    </lineage>
</organism>
<evidence type="ECO:0000256" key="1">
    <source>
        <dbReference type="ARBA" id="ARBA00022679"/>
    </source>
</evidence>